<feature type="compositionally biased region" description="Polar residues" evidence="1">
    <location>
        <begin position="105"/>
        <end position="122"/>
    </location>
</feature>
<keyword evidence="3" id="KW-1185">Reference proteome</keyword>
<accession>A0A3S5C353</accession>
<organism evidence="2 3">
    <name type="scientific">Protopolystoma xenopodis</name>
    <dbReference type="NCBI Taxonomy" id="117903"/>
    <lineage>
        <taxon>Eukaryota</taxon>
        <taxon>Metazoa</taxon>
        <taxon>Spiralia</taxon>
        <taxon>Lophotrochozoa</taxon>
        <taxon>Platyhelminthes</taxon>
        <taxon>Monogenea</taxon>
        <taxon>Polyopisthocotylea</taxon>
        <taxon>Polystomatidea</taxon>
        <taxon>Polystomatidae</taxon>
        <taxon>Protopolystoma</taxon>
    </lineage>
</organism>
<protein>
    <recommendedName>
        <fullName evidence="4">DH domain-containing protein</fullName>
    </recommendedName>
</protein>
<evidence type="ECO:0000256" key="1">
    <source>
        <dbReference type="SAM" id="MobiDB-lite"/>
    </source>
</evidence>
<evidence type="ECO:0008006" key="4">
    <source>
        <dbReference type="Google" id="ProtNLM"/>
    </source>
</evidence>
<dbReference type="AlphaFoldDB" id="A0A3S5C353"/>
<name>A0A3S5C353_9PLAT</name>
<comment type="caution">
    <text evidence="2">The sequence shown here is derived from an EMBL/GenBank/DDBJ whole genome shotgun (WGS) entry which is preliminary data.</text>
</comment>
<reference evidence="2" key="1">
    <citation type="submission" date="2018-11" db="EMBL/GenBank/DDBJ databases">
        <authorList>
            <consortium name="Pathogen Informatics"/>
        </authorList>
    </citation>
    <scope>NUCLEOTIDE SEQUENCE</scope>
</reference>
<gene>
    <name evidence="2" type="ORF">PXEA_LOCUS25618</name>
</gene>
<feature type="compositionally biased region" description="Low complexity" evidence="1">
    <location>
        <begin position="152"/>
        <end position="184"/>
    </location>
</feature>
<feature type="region of interest" description="Disordered" evidence="1">
    <location>
        <begin position="94"/>
        <end position="122"/>
    </location>
</feature>
<dbReference type="Proteomes" id="UP000784294">
    <property type="component" value="Unassembled WGS sequence"/>
</dbReference>
<evidence type="ECO:0000313" key="3">
    <source>
        <dbReference type="Proteomes" id="UP000784294"/>
    </source>
</evidence>
<dbReference type="EMBL" id="CAAALY010131136">
    <property type="protein sequence ID" value="VEL32178.1"/>
    <property type="molecule type" value="Genomic_DNA"/>
</dbReference>
<feature type="region of interest" description="Disordered" evidence="1">
    <location>
        <begin position="134"/>
        <end position="190"/>
    </location>
</feature>
<dbReference type="OrthoDB" id="27593at2759"/>
<feature type="compositionally biased region" description="Polar residues" evidence="1">
    <location>
        <begin position="134"/>
        <end position="149"/>
    </location>
</feature>
<evidence type="ECO:0000313" key="2">
    <source>
        <dbReference type="EMBL" id="VEL32178.1"/>
    </source>
</evidence>
<sequence length="216" mass="21863">MFEVITSEASYYNSLNVLVQHFYRSPEFDCETAALQFAKPLQITPSVSSMAVSSTNGSAATKQPLPVAEAPICLTDGGGGGSVRCSSSFSSPQVSNVEAGDSLSGGLTTCSDSPRRNLSGTTLGPEVVVCSADETSSVTSSDGLTTSPTPAGLGTDSTAGGTGGETEAPSQPGLPSSSLPTGPQVGQTTGRVGCLRPLEKHHLFSNVLLICLSSEA</sequence>
<proteinExistence type="predicted"/>